<reference evidence="3" key="1">
    <citation type="submission" date="2021-05" db="EMBL/GenBank/DDBJ databases">
        <authorList>
            <person name="Pietrasiak N."/>
            <person name="Ward R."/>
            <person name="Stajich J.E."/>
            <person name="Kurbessoian T."/>
        </authorList>
    </citation>
    <scope>NUCLEOTIDE SEQUENCE</scope>
    <source>
        <strain evidence="3">GSE-NOS-MK-12-04C</strain>
    </source>
</reference>
<feature type="transmembrane region" description="Helical" evidence="1">
    <location>
        <begin position="255"/>
        <end position="274"/>
    </location>
</feature>
<protein>
    <submittedName>
        <fullName evidence="3">Glycosyltransferase family 2 protein</fullName>
    </submittedName>
</protein>
<reference evidence="3" key="2">
    <citation type="journal article" date="2022" name="Microbiol. Resour. Announc.">
        <title>Metagenome Sequencing to Explore Phylogenomics of Terrestrial Cyanobacteria.</title>
        <authorList>
            <person name="Ward R.D."/>
            <person name="Stajich J.E."/>
            <person name="Johansen J.R."/>
            <person name="Huntemann M."/>
            <person name="Clum A."/>
            <person name="Foster B."/>
            <person name="Foster B."/>
            <person name="Roux S."/>
            <person name="Palaniappan K."/>
            <person name="Varghese N."/>
            <person name="Mukherjee S."/>
            <person name="Reddy T.B.K."/>
            <person name="Daum C."/>
            <person name="Copeland A."/>
            <person name="Chen I.A."/>
            <person name="Ivanova N.N."/>
            <person name="Kyrpides N.C."/>
            <person name="Shapiro N."/>
            <person name="Eloe-Fadrosh E.A."/>
            <person name="Pietrasiak N."/>
        </authorList>
    </citation>
    <scope>NUCLEOTIDE SEQUENCE</scope>
    <source>
        <strain evidence="3">GSE-NOS-MK-12-04C</strain>
    </source>
</reference>
<gene>
    <name evidence="3" type="ORF">KME60_00225</name>
</gene>
<dbReference type="Pfam" id="PF00535">
    <property type="entry name" value="Glycos_transf_2"/>
    <property type="match status" value="1"/>
</dbReference>
<comment type="caution">
    <text evidence="3">The sequence shown here is derived from an EMBL/GenBank/DDBJ whole genome shotgun (WGS) entry which is preliminary data.</text>
</comment>
<evidence type="ECO:0000313" key="4">
    <source>
        <dbReference type="Proteomes" id="UP000729701"/>
    </source>
</evidence>
<organism evidence="3 4">
    <name type="scientific">Cyanomargarita calcarea GSE-NOS-MK-12-04C</name>
    <dbReference type="NCBI Taxonomy" id="2839659"/>
    <lineage>
        <taxon>Bacteria</taxon>
        <taxon>Bacillati</taxon>
        <taxon>Cyanobacteriota</taxon>
        <taxon>Cyanophyceae</taxon>
        <taxon>Nostocales</taxon>
        <taxon>Cyanomargaritaceae</taxon>
        <taxon>Cyanomargarita</taxon>
    </lineage>
</organism>
<keyword evidence="1" id="KW-0472">Membrane</keyword>
<dbReference type="InterPro" id="IPR029044">
    <property type="entry name" value="Nucleotide-diphossugar_trans"/>
</dbReference>
<proteinExistence type="predicted"/>
<dbReference type="Gene3D" id="3.90.550.10">
    <property type="entry name" value="Spore Coat Polysaccharide Biosynthesis Protein SpsA, Chain A"/>
    <property type="match status" value="1"/>
</dbReference>
<keyword evidence="1" id="KW-1133">Transmembrane helix</keyword>
<keyword evidence="1" id="KW-0812">Transmembrane</keyword>
<dbReference type="EMBL" id="JAHHGZ010000001">
    <property type="protein sequence ID" value="MBW4665890.1"/>
    <property type="molecule type" value="Genomic_DNA"/>
</dbReference>
<evidence type="ECO:0000256" key="1">
    <source>
        <dbReference type="SAM" id="Phobius"/>
    </source>
</evidence>
<dbReference type="SUPFAM" id="SSF53448">
    <property type="entry name" value="Nucleotide-diphospho-sugar transferases"/>
    <property type="match status" value="1"/>
</dbReference>
<dbReference type="PANTHER" id="PTHR43685">
    <property type="entry name" value="GLYCOSYLTRANSFERASE"/>
    <property type="match status" value="1"/>
</dbReference>
<dbReference type="Proteomes" id="UP000729701">
    <property type="component" value="Unassembled WGS sequence"/>
</dbReference>
<sequence length="314" mass="35768">MTFLVSICIATYKRPDGLKRLLDGINQLSFNKVQRPNLEVIVVDNDSSGSARDFCESIKENFQWSLKYDVEPIQGVTYARNRTIANVSLSSDFIAIIDDDEVPEPNWIEELLLVQEEYKADVVAGPVNAHFEDNHVPEWIKKGKFFEPKHFPTGHQKQTAFTNNVLIRTQILHPLKPIFDERYAIKGSEDTHLFMRLHKAGNKIVWADEAVVTEWIPKSRTNLKWILERAYWGWSSYSLFERDLYPSAKLQVMRFFKGIALMIIGIILMIPGVLRGKSALAQALLNLYRGAGTFAGLLGLQGDWQTKGNSESLP</sequence>
<dbReference type="InterPro" id="IPR001173">
    <property type="entry name" value="Glyco_trans_2-like"/>
</dbReference>
<accession>A0A951QJZ7</accession>
<feature type="domain" description="Glycosyltransferase 2-like" evidence="2">
    <location>
        <begin position="6"/>
        <end position="150"/>
    </location>
</feature>
<evidence type="ECO:0000313" key="3">
    <source>
        <dbReference type="EMBL" id="MBW4665890.1"/>
    </source>
</evidence>
<evidence type="ECO:0000259" key="2">
    <source>
        <dbReference type="Pfam" id="PF00535"/>
    </source>
</evidence>
<dbReference type="AlphaFoldDB" id="A0A951QJZ7"/>
<dbReference type="CDD" id="cd00761">
    <property type="entry name" value="Glyco_tranf_GTA_type"/>
    <property type="match status" value="1"/>
</dbReference>
<dbReference type="PANTHER" id="PTHR43685:SF3">
    <property type="entry name" value="SLR2126 PROTEIN"/>
    <property type="match status" value="1"/>
</dbReference>
<name>A0A951QJZ7_9CYAN</name>
<dbReference type="InterPro" id="IPR050834">
    <property type="entry name" value="Glycosyltransf_2"/>
</dbReference>